<dbReference type="GO" id="GO:0005524">
    <property type="term" value="F:ATP binding"/>
    <property type="evidence" value="ECO:0007669"/>
    <property type="project" value="UniProtKB-UniRule"/>
</dbReference>
<comment type="catalytic activity">
    <reaction evidence="12 13">
        <text>tRNA(Thr) + L-threonine + ATP = L-threonyl-tRNA(Thr) + AMP + diphosphate + H(+)</text>
        <dbReference type="Rhea" id="RHEA:24624"/>
        <dbReference type="Rhea" id="RHEA-COMP:9670"/>
        <dbReference type="Rhea" id="RHEA-COMP:9704"/>
        <dbReference type="ChEBI" id="CHEBI:15378"/>
        <dbReference type="ChEBI" id="CHEBI:30616"/>
        <dbReference type="ChEBI" id="CHEBI:33019"/>
        <dbReference type="ChEBI" id="CHEBI:57926"/>
        <dbReference type="ChEBI" id="CHEBI:78442"/>
        <dbReference type="ChEBI" id="CHEBI:78534"/>
        <dbReference type="ChEBI" id="CHEBI:456215"/>
        <dbReference type="EC" id="6.1.1.3"/>
    </reaction>
</comment>
<keyword evidence="10 13" id="KW-0648">Protein biosynthesis</keyword>
<dbReference type="GO" id="GO:0016740">
    <property type="term" value="F:transferase activity"/>
    <property type="evidence" value="ECO:0007669"/>
    <property type="project" value="UniProtKB-ARBA"/>
</dbReference>
<sequence>MAEINERLHKVKNTMVLVLACAVGEIFGSAKLGTGTVSENEFFYDFELPRPLVPEDLELIENKIVELINKGYQITKESVDFDKARNIFSGQPYKLELLGEICKNSENPQIPVCKIGEFYDLCGGPVLSSLKELNLHAFKLLSFSGAYWKGDAGRPMLQRIYGTAWESKEELKTYISKIEEASKRDHRILGKQLDFFSFSQDVGQGLVLWHPKGAMVRYLLEKFSQTAHVLNGYEWVYTPHIGRAELWKTSGHLQFYKDSMYNPIEIDNEKYYLKPMSCPFHVMIYNSSVRSYRDLPIRYAEYAAVYRYELSGTLHGLTRVRGFTQDDAHIICTPEQANDEIFNVLKFSLYILQSFGLNDFKAYIATRPENKSIGSTDDWNRATEILKSAVIRAGLEYQIDEGGGAFYGPKIDLKLRDALGREWQCSTIQFDFNLPERFNMKYVGADGLKHTPLMVHRALFGSMERFFAMLIEHYNGEFPLWLAPVQIGIVPVSSRNNDYCKDLSVKLKKSGLRVSLDSGDDKMNAKIRKMEMEKTPIIFVVGDREIERKGFSVRSRKEGNLGFMTFESFMEKIKPELDMGVPRYIMN</sequence>
<feature type="binding site" evidence="13">
    <location>
        <position position="278"/>
    </location>
    <ligand>
        <name>Zn(2+)</name>
        <dbReference type="ChEBI" id="CHEBI:29105"/>
        <note>catalytic</note>
    </ligand>
</feature>
<dbReference type="InterPro" id="IPR002320">
    <property type="entry name" value="Thr-tRNA-ligase_IIa"/>
</dbReference>
<dbReference type="GO" id="GO:0005737">
    <property type="term" value="C:cytoplasm"/>
    <property type="evidence" value="ECO:0007669"/>
    <property type="project" value="UniProtKB-SubCell"/>
</dbReference>
<evidence type="ECO:0000259" key="14">
    <source>
        <dbReference type="PROSITE" id="PS50862"/>
    </source>
</evidence>
<evidence type="ECO:0000256" key="11">
    <source>
        <dbReference type="ARBA" id="ARBA00023146"/>
    </source>
</evidence>
<dbReference type="InterPro" id="IPR018163">
    <property type="entry name" value="Thr/Ala-tRNA-synth_IIc_edit"/>
</dbReference>
<dbReference type="CDD" id="cd00860">
    <property type="entry name" value="ThrRS_anticodon"/>
    <property type="match status" value="1"/>
</dbReference>
<dbReference type="InterPro" id="IPR036621">
    <property type="entry name" value="Anticodon-bd_dom_sf"/>
</dbReference>
<dbReference type="OrthoDB" id="9802304at2"/>
<dbReference type="InterPro" id="IPR006195">
    <property type="entry name" value="aa-tRNA-synth_II"/>
</dbReference>
<dbReference type="PROSITE" id="PS50862">
    <property type="entry name" value="AA_TRNA_LIGASE_II"/>
    <property type="match status" value="1"/>
</dbReference>
<dbReference type="InterPro" id="IPR004154">
    <property type="entry name" value="Anticodon-bd"/>
</dbReference>
<evidence type="ECO:0000256" key="6">
    <source>
        <dbReference type="ARBA" id="ARBA00022741"/>
    </source>
</evidence>
<keyword evidence="2 13" id="KW-0963">Cytoplasm</keyword>
<dbReference type="Gene3D" id="3.30.980.10">
    <property type="entry name" value="Threonyl-trna Synthetase, Chain A, domain 2"/>
    <property type="match status" value="1"/>
</dbReference>
<reference evidence="15 16" key="1">
    <citation type="submission" date="2016-02" db="EMBL/GenBank/DDBJ databases">
        <title>Comparison of Clostridium stercorarium subspecies using comparative genomics and transcriptomics.</title>
        <authorList>
            <person name="Schellenberg J."/>
            <person name="Thallinger G."/>
            <person name="Levin D.B."/>
            <person name="Zhang X."/>
            <person name="Alvare G."/>
            <person name="Fristensky B."/>
            <person name="Sparling R."/>
        </authorList>
    </citation>
    <scope>NUCLEOTIDE SEQUENCE [LARGE SCALE GENOMIC DNA]</scope>
    <source>
        <strain evidence="15 16">DSM 2910</strain>
    </source>
</reference>
<dbReference type="PANTHER" id="PTHR11451">
    <property type="entry name" value="THREONINE-TRNA LIGASE"/>
    <property type="match status" value="1"/>
</dbReference>
<dbReference type="Pfam" id="PF03129">
    <property type="entry name" value="HGTP_anticodon"/>
    <property type="match status" value="1"/>
</dbReference>
<evidence type="ECO:0000256" key="7">
    <source>
        <dbReference type="ARBA" id="ARBA00022833"/>
    </source>
</evidence>
<feature type="binding site" evidence="13">
    <location>
        <position position="456"/>
    </location>
    <ligand>
        <name>Zn(2+)</name>
        <dbReference type="ChEBI" id="CHEBI:29105"/>
        <note>catalytic</note>
    </ligand>
</feature>
<dbReference type="GO" id="GO:0004829">
    <property type="term" value="F:threonine-tRNA ligase activity"/>
    <property type="evidence" value="ECO:0007669"/>
    <property type="project" value="UniProtKB-UniRule"/>
</dbReference>
<dbReference type="InterPro" id="IPR012947">
    <property type="entry name" value="tRNA_SAD"/>
</dbReference>
<dbReference type="Gene3D" id="3.40.50.800">
    <property type="entry name" value="Anticodon-binding domain"/>
    <property type="match status" value="1"/>
</dbReference>
<comment type="caution">
    <text evidence="13">Lacks conserved residue(s) required for the propagation of feature annotation.</text>
</comment>
<dbReference type="CDD" id="cd00771">
    <property type="entry name" value="ThrRS_core"/>
    <property type="match status" value="1"/>
</dbReference>
<evidence type="ECO:0000256" key="4">
    <source>
        <dbReference type="ARBA" id="ARBA00022598"/>
    </source>
</evidence>
<gene>
    <name evidence="13" type="primary">thrS</name>
    <name evidence="15" type="ORF">CSTERTH_08315</name>
</gene>
<dbReference type="EC" id="6.1.1.3" evidence="13"/>
<evidence type="ECO:0000313" key="16">
    <source>
        <dbReference type="Proteomes" id="UP000092971"/>
    </source>
</evidence>
<evidence type="ECO:0000256" key="9">
    <source>
        <dbReference type="ARBA" id="ARBA00022884"/>
    </source>
</evidence>
<dbReference type="SMART" id="SM00863">
    <property type="entry name" value="tRNA_SAD"/>
    <property type="match status" value="1"/>
</dbReference>
<dbReference type="InterPro" id="IPR045864">
    <property type="entry name" value="aa-tRNA-synth_II/BPL/LPL"/>
</dbReference>
<evidence type="ECO:0000256" key="3">
    <source>
        <dbReference type="ARBA" id="ARBA00022555"/>
    </source>
</evidence>
<comment type="cofactor">
    <cofactor evidence="13">
        <name>Zn(2+)</name>
        <dbReference type="ChEBI" id="CHEBI:29105"/>
    </cofactor>
    <text evidence="13">Binds 1 zinc ion per subunit.</text>
</comment>
<keyword evidence="8 13" id="KW-0067">ATP-binding</keyword>
<dbReference type="PANTHER" id="PTHR11451:SF44">
    <property type="entry name" value="THREONINE--TRNA LIGASE, CHLOROPLASTIC_MITOCHONDRIAL 2"/>
    <property type="match status" value="1"/>
</dbReference>
<dbReference type="Gene3D" id="3.30.930.10">
    <property type="entry name" value="Bira Bifunctional Protein, Domain 2"/>
    <property type="match status" value="1"/>
</dbReference>
<dbReference type="Proteomes" id="UP000092971">
    <property type="component" value="Chromosome"/>
</dbReference>
<dbReference type="PRINTS" id="PR01047">
    <property type="entry name" value="TRNASYNTHTHR"/>
</dbReference>
<accession>A0A1B1YE33</accession>
<dbReference type="RefSeq" id="WP_054632764.1">
    <property type="nucleotide sequence ID" value="NZ_CP014672.1"/>
</dbReference>
<keyword evidence="4 13" id="KW-0436">Ligase</keyword>
<comment type="similarity">
    <text evidence="1 13">Belongs to the class-II aminoacyl-tRNA synthetase family.</text>
</comment>
<evidence type="ECO:0000256" key="10">
    <source>
        <dbReference type="ARBA" id="ARBA00022917"/>
    </source>
</evidence>
<keyword evidence="7 13" id="KW-0862">Zinc</keyword>
<keyword evidence="6 13" id="KW-0547">Nucleotide-binding</keyword>
<dbReference type="EMBL" id="CP014672">
    <property type="protein sequence ID" value="ANW99029.1"/>
    <property type="molecule type" value="Genomic_DNA"/>
</dbReference>
<name>A0A1B1YE33_THEST</name>
<feature type="binding site" evidence="13">
    <location>
        <position position="329"/>
    </location>
    <ligand>
        <name>Zn(2+)</name>
        <dbReference type="ChEBI" id="CHEBI:29105"/>
        <note>catalytic</note>
    </ligand>
</feature>
<evidence type="ECO:0000256" key="1">
    <source>
        <dbReference type="ARBA" id="ARBA00008226"/>
    </source>
</evidence>
<evidence type="ECO:0000256" key="13">
    <source>
        <dbReference type="HAMAP-Rule" id="MF_00184"/>
    </source>
</evidence>
<evidence type="ECO:0000256" key="5">
    <source>
        <dbReference type="ARBA" id="ARBA00022723"/>
    </source>
</evidence>
<dbReference type="GO" id="GO:0006435">
    <property type="term" value="P:threonyl-tRNA aminoacylation"/>
    <property type="evidence" value="ECO:0007669"/>
    <property type="project" value="UniProtKB-UniRule"/>
</dbReference>
<evidence type="ECO:0000313" key="15">
    <source>
        <dbReference type="EMBL" id="ANW99029.1"/>
    </source>
</evidence>
<evidence type="ECO:0000256" key="2">
    <source>
        <dbReference type="ARBA" id="ARBA00022490"/>
    </source>
</evidence>
<keyword evidence="11 13" id="KW-0030">Aminoacyl-tRNA synthetase</keyword>
<evidence type="ECO:0000256" key="12">
    <source>
        <dbReference type="ARBA" id="ARBA00049515"/>
    </source>
</evidence>
<dbReference type="InterPro" id="IPR002314">
    <property type="entry name" value="aa-tRNA-synt_IIb"/>
</dbReference>
<keyword evidence="5 13" id="KW-0479">Metal-binding</keyword>
<dbReference type="HAMAP" id="MF_00184">
    <property type="entry name" value="Thr_tRNA_synth"/>
    <property type="match status" value="1"/>
</dbReference>
<proteinExistence type="inferred from homology"/>
<feature type="domain" description="Aminoacyl-transfer RNA synthetases class-II family profile" evidence="14">
    <location>
        <begin position="215"/>
        <end position="479"/>
    </location>
</feature>
<keyword evidence="3 13" id="KW-0820">tRNA-binding</keyword>
<keyword evidence="9 13" id="KW-0694">RNA-binding</keyword>
<dbReference type="InterPro" id="IPR033728">
    <property type="entry name" value="ThrRS_core"/>
</dbReference>
<comment type="subunit">
    <text evidence="13">Homodimer.</text>
</comment>
<protein>
    <recommendedName>
        <fullName evidence="13">Threonine--tRNA ligase</fullName>
        <ecNumber evidence="13">6.1.1.3</ecNumber>
    </recommendedName>
    <alternativeName>
        <fullName evidence="13">Threonyl-tRNA synthetase</fullName>
        <shortName evidence="13">ThrRS</shortName>
    </alternativeName>
</protein>
<organism evidence="15 16">
    <name type="scientific">Thermoclostridium stercorarium subsp. thermolacticum DSM 2910</name>
    <dbReference type="NCBI Taxonomy" id="1121336"/>
    <lineage>
        <taxon>Bacteria</taxon>
        <taxon>Bacillati</taxon>
        <taxon>Bacillota</taxon>
        <taxon>Clostridia</taxon>
        <taxon>Eubacteriales</taxon>
        <taxon>Oscillospiraceae</taxon>
        <taxon>Thermoclostridium</taxon>
    </lineage>
</organism>
<dbReference type="FunFam" id="3.40.50.800:FF:000001">
    <property type="entry name" value="Threonine--tRNA ligase"/>
    <property type="match status" value="1"/>
</dbReference>
<dbReference type="GO" id="GO:0000049">
    <property type="term" value="F:tRNA binding"/>
    <property type="evidence" value="ECO:0007669"/>
    <property type="project" value="UniProtKB-KW"/>
</dbReference>
<dbReference type="GO" id="GO:0140096">
    <property type="term" value="F:catalytic activity, acting on a protein"/>
    <property type="evidence" value="ECO:0007669"/>
    <property type="project" value="UniProtKB-ARBA"/>
</dbReference>
<dbReference type="SUPFAM" id="SSF52954">
    <property type="entry name" value="Class II aaRS ABD-related"/>
    <property type="match status" value="1"/>
</dbReference>
<dbReference type="InterPro" id="IPR047246">
    <property type="entry name" value="ThrRS_anticodon"/>
</dbReference>
<evidence type="ECO:0000256" key="8">
    <source>
        <dbReference type="ARBA" id="ARBA00022840"/>
    </source>
</evidence>
<dbReference type="Pfam" id="PF07973">
    <property type="entry name" value="tRNA_SAD"/>
    <property type="match status" value="1"/>
</dbReference>
<dbReference type="Pfam" id="PF00587">
    <property type="entry name" value="tRNA-synt_2b"/>
    <property type="match status" value="1"/>
</dbReference>
<comment type="subcellular location">
    <subcellularLocation>
        <location evidence="13">Cytoplasm</location>
    </subcellularLocation>
</comment>
<dbReference type="FunFam" id="3.30.930.10:FF:000002">
    <property type="entry name" value="Threonine--tRNA ligase"/>
    <property type="match status" value="1"/>
</dbReference>
<dbReference type="AlphaFoldDB" id="A0A1B1YE33"/>
<dbReference type="GO" id="GO:0046872">
    <property type="term" value="F:metal ion binding"/>
    <property type="evidence" value="ECO:0007669"/>
    <property type="project" value="UniProtKB-KW"/>
</dbReference>
<dbReference type="Gene3D" id="3.30.54.20">
    <property type="match status" value="1"/>
</dbReference>
<dbReference type="SUPFAM" id="SSF55186">
    <property type="entry name" value="ThrRS/AlaRS common domain"/>
    <property type="match status" value="1"/>
</dbReference>
<dbReference type="NCBIfam" id="TIGR00418">
    <property type="entry name" value="thrS"/>
    <property type="match status" value="1"/>
</dbReference>
<dbReference type="SUPFAM" id="SSF55681">
    <property type="entry name" value="Class II aaRS and biotin synthetases"/>
    <property type="match status" value="1"/>
</dbReference>